<dbReference type="AlphaFoldDB" id="A0A2T5USA8"/>
<dbReference type="PANTHER" id="PTHR41983:SF2">
    <property type="entry name" value="SHORT-CHAIN FATTY ACID TRANSPORTER-RELATED"/>
    <property type="match status" value="1"/>
</dbReference>
<feature type="transmembrane region" description="Helical" evidence="1">
    <location>
        <begin position="416"/>
        <end position="437"/>
    </location>
</feature>
<keyword evidence="1" id="KW-0812">Transmembrane</keyword>
<keyword evidence="1" id="KW-1133">Transmembrane helix</keyword>
<keyword evidence="3" id="KW-1185">Reference proteome</keyword>
<dbReference type="Proteomes" id="UP000244081">
    <property type="component" value="Unassembled WGS sequence"/>
</dbReference>
<keyword evidence="1" id="KW-0472">Membrane</keyword>
<evidence type="ECO:0000313" key="3">
    <source>
        <dbReference type="Proteomes" id="UP000244081"/>
    </source>
</evidence>
<feature type="transmembrane region" description="Helical" evidence="1">
    <location>
        <begin position="183"/>
        <end position="206"/>
    </location>
</feature>
<comment type="caution">
    <text evidence="2">The sequence shown here is derived from an EMBL/GenBank/DDBJ whole genome shotgun (WGS) entry which is preliminary data.</text>
</comment>
<dbReference type="PANTHER" id="PTHR41983">
    <property type="entry name" value="SHORT-CHAIN FATTY ACID TRANSPORTER-RELATED"/>
    <property type="match status" value="1"/>
</dbReference>
<evidence type="ECO:0000313" key="2">
    <source>
        <dbReference type="EMBL" id="PTW54376.1"/>
    </source>
</evidence>
<reference evidence="2 3" key="1">
    <citation type="submission" date="2018-04" db="EMBL/GenBank/DDBJ databases">
        <title>Genomic Encyclopedia of Archaeal and Bacterial Type Strains, Phase II (KMG-II): from individual species to whole genera.</title>
        <authorList>
            <person name="Goeker M."/>
        </authorList>
    </citation>
    <scope>NUCLEOTIDE SEQUENCE [LARGE SCALE GENOMIC DNA]</scope>
    <source>
        <strain evidence="2 3">DSM 23382</strain>
    </source>
</reference>
<dbReference type="EMBL" id="QAYG01000014">
    <property type="protein sequence ID" value="PTW54376.1"/>
    <property type="molecule type" value="Genomic_DNA"/>
</dbReference>
<accession>A0A2T5USA8</accession>
<evidence type="ECO:0000256" key="1">
    <source>
        <dbReference type="SAM" id="Phobius"/>
    </source>
</evidence>
<dbReference type="GO" id="GO:0005886">
    <property type="term" value="C:plasma membrane"/>
    <property type="evidence" value="ECO:0007669"/>
    <property type="project" value="TreeGrafter"/>
</dbReference>
<feature type="transmembrane region" description="Helical" evidence="1">
    <location>
        <begin position="384"/>
        <end position="409"/>
    </location>
</feature>
<feature type="transmembrane region" description="Helical" evidence="1">
    <location>
        <begin position="244"/>
        <end position="260"/>
    </location>
</feature>
<sequence length="438" mass="47424">MINKLLMFFVNLMQKYLPDPFIIAWGITLVVCAMALGITHTAPLDIVTYWGDGFFGILKFAMQMTLVVVTGYALAVSNIMKLLLKKIVSIPKTPIQTVLFVAFTSMVLYFLNWGLGLIAGALLAKEAGKQHPDVDFRLLVTAAFCGIIITHGGMSASVPLLVSTKGHFLEGDIGIIPLTQTIFGAQSLTITILLAICIPIACTFLFPKKENTVLVDPALFEDDEPDAVPSKSEMVLADRIDRSVIMKFSLALIGGAYLVMKLGNGEFNLNILIFLFLILGIFAHGSLYSYGKAIGQGASTCGGIILQFPFYAGIMGIMEGSGLVHDVSNWLLSMSNAHTFQLACYLSSLIISIFVPSAGGHWVVQAPFMIPAAHELGVEPWRVAMGVAWGESIWNIVCPFWALPVLAIAKVGLRDLIGFSVLLFIVGNIIAIPCMLLF</sequence>
<name>A0A2T5USA8_9HYPH</name>
<feature type="transmembrane region" description="Helical" evidence="1">
    <location>
        <begin position="344"/>
        <end position="364"/>
    </location>
</feature>
<dbReference type="Pfam" id="PF02667">
    <property type="entry name" value="SCFA_trans"/>
    <property type="match status" value="1"/>
</dbReference>
<organism evidence="2 3">
    <name type="scientific">Breoghania corrubedonensis</name>
    <dbReference type="NCBI Taxonomy" id="665038"/>
    <lineage>
        <taxon>Bacteria</taxon>
        <taxon>Pseudomonadati</taxon>
        <taxon>Pseudomonadota</taxon>
        <taxon>Alphaproteobacteria</taxon>
        <taxon>Hyphomicrobiales</taxon>
        <taxon>Stappiaceae</taxon>
        <taxon>Breoghania</taxon>
    </lineage>
</organism>
<gene>
    <name evidence="2" type="ORF">C8N35_11457</name>
</gene>
<feature type="transmembrane region" description="Helical" evidence="1">
    <location>
        <begin position="136"/>
        <end position="162"/>
    </location>
</feature>
<dbReference type="RefSeq" id="WP_107991995.1">
    <property type="nucleotide sequence ID" value="NZ_QAYG01000014.1"/>
</dbReference>
<feature type="transmembrane region" description="Helical" evidence="1">
    <location>
        <begin position="310"/>
        <end position="332"/>
    </location>
</feature>
<protein>
    <submittedName>
        <fullName evidence="2">Short-chain fatty acids transporter</fullName>
    </submittedName>
</protein>
<proteinExistence type="predicted"/>
<feature type="transmembrane region" description="Helical" evidence="1">
    <location>
        <begin position="54"/>
        <end position="76"/>
    </location>
</feature>
<dbReference type="InterPro" id="IPR006160">
    <property type="entry name" value="SCFA_transpt_AtoE"/>
</dbReference>
<feature type="transmembrane region" description="Helical" evidence="1">
    <location>
        <begin position="97"/>
        <end position="124"/>
    </location>
</feature>
<dbReference type="OrthoDB" id="9342495at2"/>
<feature type="transmembrane region" description="Helical" evidence="1">
    <location>
        <begin position="267"/>
        <end position="290"/>
    </location>
</feature>
<feature type="transmembrane region" description="Helical" evidence="1">
    <location>
        <begin position="21"/>
        <end position="42"/>
    </location>
</feature>